<evidence type="ECO:0008006" key="13">
    <source>
        <dbReference type="Google" id="ProtNLM"/>
    </source>
</evidence>
<keyword evidence="7" id="KW-0325">Glycoprotein</keyword>
<proteinExistence type="inferred from homology"/>
<dbReference type="InterPro" id="IPR003137">
    <property type="entry name" value="PA_domain"/>
</dbReference>
<comment type="caution">
    <text evidence="11">The sequence shown here is derived from an EMBL/GenBank/DDBJ whole genome shotgun (WGS) entry which is preliminary data.</text>
</comment>
<dbReference type="SUPFAM" id="SSF52025">
    <property type="entry name" value="PA domain"/>
    <property type="match status" value="1"/>
</dbReference>
<dbReference type="InterPro" id="IPR036852">
    <property type="entry name" value="Peptidase_S8/S53_dom_sf"/>
</dbReference>
<evidence type="ECO:0000256" key="8">
    <source>
        <dbReference type="PROSITE-ProRule" id="PRU01240"/>
    </source>
</evidence>
<keyword evidence="4" id="KW-0732">Signal</keyword>
<dbReference type="Pfam" id="PF00082">
    <property type="entry name" value="Peptidase_S8"/>
    <property type="match status" value="1"/>
</dbReference>
<dbReference type="Pfam" id="PF02225">
    <property type="entry name" value="PA"/>
    <property type="match status" value="1"/>
</dbReference>
<gene>
    <name evidence="11" type="ORF">E2562_009440</name>
</gene>
<evidence type="ECO:0000256" key="2">
    <source>
        <dbReference type="ARBA" id="ARBA00022525"/>
    </source>
</evidence>
<dbReference type="InterPro" id="IPR000209">
    <property type="entry name" value="Peptidase_S8/S53_dom"/>
</dbReference>
<evidence type="ECO:0000256" key="7">
    <source>
        <dbReference type="ARBA" id="ARBA00023180"/>
    </source>
</evidence>
<reference evidence="11 12" key="1">
    <citation type="submission" date="2019-11" db="EMBL/GenBank/DDBJ databases">
        <title>Whole genome sequence of Oryza granulata.</title>
        <authorList>
            <person name="Li W."/>
        </authorList>
    </citation>
    <scope>NUCLEOTIDE SEQUENCE [LARGE SCALE GENOMIC DNA]</scope>
    <source>
        <strain evidence="12">cv. Menghai</strain>
        <tissue evidence="11">Leaf</tissue>
    </source>
</reference>
<accession>A0A6G1BV45</accession>
<evidence type="ECO:0000313" key="12">
    <source>
        <dbReference type="Proteomes" id="UP000479710"/>
    </source>
</evidence>
<organism evidence="11 12">
    <name type="scientific">Oryza meyeriana var. granulata</name>
    <dbReference type="NCBI Taxonomy" id="110450"/>
    <lineage>
        <taxon>Eukaryota</taxon>
        <taxon>Viridiplantae</taxon>
        <taxon>Streptophyta</taxon>
        <taxon>Embryophyta</taxon>
        <taxon>Tracheophyta</taxon>
        <taxon>Spermatophyta</taxon>
        <taxon>Magnoliopsida</taxon>
        <taxon>Liliopsida</taxon>
        <taxon>Poales</taxon>
        <taxon>Poaceae</taxon>
        <taxon>BOP clade</taxon>
        <taxon>Oryzoideae</taxon>
        <taxon>Oryzeae</taxon>
        <taxon>Oryzinae</taxon>
        <taxon>Oryza</taxon>
        <taxon>Oryza meyeriana</taxon>
    </lineage>
</organism>
<dbReference type="CDD" id="cd04852">
    <property type="entry name" value="Peptidases_S8_3"/>
    <property type="match status" value="1"/>
</dbReference>
<protein>
    <recommendedName>
        <fullName evidence="13">Peptidase S8/S53 domain-containing protein</fullName>
    </recommendedName>
</protein>
<evidence type="ECO:0000313" key="11">
    <source>
        <dbReference type="EMBL" id="KAF0891263.1"/>
    </source>
</evidence>
<dbReference type="PROSITE" id="PS51892">
    <property type="entry name" value="SUBTILASE"/>
    <property type="match status" value="1"/>
</dbReference>
<evidence type="ECO:0000256" key="4">
    <source>
        <dbReference type="ARBA" id="ARBA00022729"/>
    </source>
</evidence>
<keyword evidence="6" id="KW-0720">Serine protease</keyword>
<feature type="domain" description="Peptidase S8/S53" evidence="9">
    <location>
        <begin position="34"/>
        <end position="397"/>
    </location>
</feature>
<evidence type="ECO:0000259" key="9">
    <source>
        <dbReference type="Pfam" id="PF00082"/>
    </source>
</evidence>
<dbReference type="GO" id="GO:0006508">
    <property type="term" value="P:proteolysis"/>
    <property type="evidence" value="ECO:0007669"/>
    <property type="project" value="UniProtKB-KW"/>
</dbReference>
<dbReference type="FunFam" id="3.50.30.30:FF:000005">
    <property type="entry name" value="subtilisin-like protease SBT1.5"/>
    <property type="match status" value="1"/>
</dbReference>
<dbReference type="InterPro" id="IPR034197">
    <property type="entry name" value="Peptidases_S8_3"/>
</dbReference>
<dbReference type="PROSITE" id="PS00136">
    <property type="entry name" value="SUBTILASE_ASP"/>
    <property type="match status" value="1"/>
</dbReference>
<keyword evidence="12" id="KW-1185">Reference proteome</keyword>
<feature type="domain" description="PA" evidence="10">
    <location>
        <begin position="266"/>
        <end position="355"/>
    </location>
</feature>
<dbReference type="OrthoDB" id="683933at2759"/>
<dbReference type="InterPro" id="IPR046450">
    <property type="entry name" value="PA_dom_sf"/>
</dbReference>
<dbReference type="PRINTS" id="PR00723">
    <property type="entry name" value="SUBTILISIN"/>
</dbReference>
<dbReference type="PANTHER" id="PTHR10795">
    <property type="entry name" value="PROPROTEIN CONVERTASE SUBTILISIN/KEXIN"/>
    <property type="match status" value="1"/>
</dbReference>
<comment type="caution">
    <text evidence="8">Lacks conserved residue(s) required for the propagation of feature annotation.</text>
</comment>
<dbReference type="SUPFAM" id="SSF52743">
    <property type="entry name" value="Subtilisin-like"/>
    <property type="match status" value="1"/>
</dbReference>
<evidence type="ECO:0000256" key="3">
    <source>
        <dbReference type="ARBA" id="ARBA00022670"/>
    </source>
</evidence>
<keyword evidence="5" id="KW-0378">Hydrolase</keyword>
<dbReference type="AlphaFoldDB" id="A0A6G1BV45"/>
<dbReference type="InterPro" id="IPR015500">
    <property type="entry name" value="Peptidase_S8_subtilisin-rel"/>
</dbReference>
<dbReference type="CDD" id="cd02120">
    <property type="entry name" value="PA_subtilisin_like"/>
    <property type="match status" value="1"/>
</dbReference>
<evidence type="ECO:0000256" key="6">
    <source>
        <dbReference type="ARBA" id="ARBA00022825"/>
    </source>
</evidence>
<dbReference type="InterPro" id="IPR023827">
    <property type="entry name" value="Peptidase_S8_Asp-AS"/>
</dbReference>
<dbReference type="InterPro" id="IPR045051">
    <property type="entry name" value="SBT"/>
</dbReference>
<keyword evidence="2" id="KW-0964">Secreted</keyword>
<keyword evidence="3" id="KW-0645">Protease</keyword>
<evidence type="ECO:0000259" key="10">
    <source>
        <dbReference type="Pfam" id="PF02225"/>
    </source>
</evidence>
<comment type="similarity">
    <text evidence="1 8">Belongs to the peptidase S8 family.</text>
</comment>
<sequence length="406" mass="41851">MPGFVAAVADQTYTPQFLGLNVQQGTRNYTSELGAGVIIGVIDTGIFPDHPSFSDDGMPPPPSKWKGRCDFNGPACNNKLIGARSFVAASKGTSFHHDERLPPVDDFGHGTHTASTAAGAVVRGANVLGQARGVAAGVATRAHIAMYKVCSSHNCSASDILAGVDAAVADGCDVISMSLGGPSKPFHEDPIAIGTFGAVEKGVFVSMAAGNSGPAARSLSNEAPWLLTVAASTMDRSIRSTVHLGNGLYFHGESLYQPNVSPSIFFPLVYAGASGKPFAQLCGNGSHDGLDVNGKIVLCEFGGENTTAIIKGTVVQSAGGAGMILMNQFTQGYSTFARPHVLPVSHVDYAAGTAIKSYINSTANPVARIVSRGTILGTSPAPSMVFFSSRGPNLQSPNILTSRGPA</sequence>
<dbReference type="Proteomes" id="UP000479710">
    <property type="component" value="Unassembled WGS sequence"/>
</dbReference>
<evidence type="ECO:0000256" key="5">
    <source>
        <dbReference type="ARBA" id="ARBA00022801"/>
    </source>
</evidence>
<dbReference type="Gene3D" id="3.40.50.200">
    <property type="entry name" value="Peptidase S8/S53 domain"/>
    <property type="match status" value="1"/>
</dbReference>
<evidence type="ECO:0000256" key="1">
    <source>
        <dbReference type="ARBA" id="ARBA00011073"/>
    </source>
</evidence>
<dbReference type="EMBL" id="SPHZ02000011">
    <property type="protein sequence ID" value="KAF0891263.1"/>
    <property type="molecule type" value="Genomic_DNA"/>
</dbReference>
<name>A0A6G1BV45_9ORYZ</name>
<dbReference type="GO" id="GO:0004252">
    <property type="term" value="F:serine-type endopeptidase activity"/>
    <property type="evidence" value="ECO:0007669"/>
    <property type="project" value="InterPro"/>
</dbReference>